<evidence type="ECO:0000256" key="3">
    <source>
        <dbReference type="ARBA" id="ARBA00019010"/>
    </source>
</evidence>
<dbReference type="InterPro" id="IPR027417">
    <property type="entry name" value="P-loop_NTPase"/>
</dbReference>
<reference evidence="12" key="1">
    <citation type="submission" date="2017-02" db="EMBL/GenBank/DDBJ databases">
        <authorList>
            <person name="Varghese N."/>
            <person name="Submissions S."/>
        </authorList>
    </citation>
    <scope>NUCLEOTIDE SEQUENCE [LARGE SCALE GENOMIC DNA]</scope>
    <source>
        <strain evidence="12">UM2</strain>
    </source>
</reference>
<dbReference type="PANTHER" id="PTHR33540">
    <property type="entry name" value="TRNA THREONYLCARBAMOYLADENOSINE BIOSYNTHESIS PROTEIN TSAE"/>
    <property type="match status" value="1"/>
</dbReference>
<keyword evidence="7" id="KW-0547">Nucleotide-binding</keyword>
<dbReference type="GO" id="GO:0046872">
    <property type="term" value="F:metal ion binding"/>
    <property type="evidence" value="ECO:0007669"/>
    <property type="project" value="UniProtKB-KW"/>
</dbReference>
<dbReference type="Proteomes" id="UP000189818">
    <property type="component" value="Unassembled WGS sequence"/>
</dbReference>
<evidence type="ECO:0000256" key="5">
    <source>
        <dbReference type="ARBA" id="ARBA00022694"/>
    </source>
</evidence>
<dbReference type="SUPFAM" id="SSF52540">
    <property type="entry name" value="P-loop containing nucleoside triphosphate hydrolases"/>
    <property type="match status" value="1"/>
</dbReference>
<proteinExistence type="inferred from homology"/>
<comment type="similarity">
    <text evidence="2">Belongs to the TsaE family.</text>
</comment>
<evidence type="ECO:0000313" key="12">
    <source>
        <dbReference type="Proteomes" id="UP000189818"/>
    </source>
</evidence>
<keyword evidence="12" id="KW-1185">Reference proteome</keyword>
<dbReference type="EMBL" id="FUYM01000005">
    <property type="protein sequence ID" value="SKB71058.1"/>
    <property type="molecule type" value="Genomic_DNA"/>
</dbReference>
<evidence type="ECO:0000256" key="10">
    <source>
        <dbReference type="ARBA" id="ARBA00032441"/>
    </source>
</evidence>
<evidence type="ECO:0000256" key="8">
    <source>
        <dbReference type="ARBA" id="ARBA00022840"/>
    </source>
</evidence>
<evidence type="ECO:0000256" key="7">
    <source>
        <dbReference type="ARBA" id="ARBA00022741"/>
    </source>
</evidence>
<evidence type="ECO:0000256" key="9">
    <source>
        <dbReference type="ARBA" id="ARBA00022842"/>
    </source>
</evidence>
<dbReference type="Pfam" id="PF02367">
    <property type="entry name" value="TsaE"/>
    <property type="match status" value="1"/>
</dbReference>
<keyword evidence="5" id="KW-0819">tRNA processing</keyword>
<keyword evidence="9" id="KW-0460">Magnesium</keyword>
<dbReference type="GO" id="GO:0005524">
    <property type="term" value="F:ATP binding"/>
    <property type="evidence" value="ECO:0007669"/>
    <property type="project" value="UniProtKB-KW"/>
</dbReference>
<dbReference type="NCBIfam" id="TIGR00150">
    <property type="entry name" value="T6A_YjeE"/>
    <property type="match status" value="1"/>
</dbReference>
<name>A0A1T5DH33_9SPHN</name>
<keyword evidence="4" id="KW-0963">Cytoplasm</keyword>
<accession>A0A1T5DH33</accession>
<evidence type="ECO:0000256" key="6">
    <source>
        <dbReference type="ARBA" id="ARBA00022723"/>
    </source>
</evidence>
<evidence type="ECO:0000256" key="2">
    <source>
        <dbReference type="ARBA" id="ARBA00007599"/>
    </source>
</evidence>
<keyword evidence="8" id="KW-0067">ATP-binding</keyword>
<comment type="subcellular location">
    <subcellularLocation>
        <location evidence="1">Cytoplasm</location>
    </subcellularLocation>
</comment>
<dbReference type="PANTHER" id="PTHR33540:SF2">
    <property type="entry name" value="TRNA THREONYLCARBAMOYLADENOSINE BIOSYNTHESIS PROTEIN TSAE"/>
    <property type="match status" value="1"/>
</dbReference>
<dbReference type="STRING" id="439228.SAMN06295920_105185"/>
<gene>
    <name evidence="11" type="ORF">SAMN06295920_105185</name>
</gene>
<protein>
    <recommendedName>
        <fullName evidence="3">tRNA threonylcarbamoyladenosine biosynthesis protein TsaE</fullName>
    </recommendedName>
    <alternativeName>
        <fullName evidence="10">t(6)A37 threonylcarbamoyladenosine biosynthesis protein TsaE</fullName>
    </alternativeName>
</protein>
<evidence type="ECO:0000256" key="1">
    <source>
        <dbReference type="ARBA" id="ARBA00004496"/>
    </source>
</evidence>
<sequence>MREPREGMTEHSLHLDGPEATAAAGAALAAVLRPGDVVALSGDLGAGKTCFARGLLHALGFAGEVPSPSFPIVIPYAPPELGLPLWHVDLYRIDDPEEIEELGLEEARADSALLIEWPERMGPRLWPDALRLTIDRDGPDARRLTWAAPAPWEGRWPPRT</sequence>
<dbReference type="InterPro" id="IPR003442">
    <property type="entry name" value="T6A_TsaE"/>
</dbReference>
<keyword evidence="6" id="KW-0479">Metal-binding</keyword>
<dbReference type="GO" id="GO:0002949">
    <property type="term" value="P:tRNA threonylcarbamoyladenosine modification"/>
    <property type="evidence" value="ECO:0007669"/>
    <property type="project" value="InterPro"/>
</dbReference>
<dbReference type="Gene3D" id="3.40.50.300">
    <property type="entry name" value="P-loop containing nucleotide triphosphate hydrolases"/>
    <property type="match status" value="1"/>
</dbReference>
<dbReference type="AlphaFoldDB" id="A0A1T5DH33"/>
<organism evidence="11 12">
    <name type="scientific">Rhizorhabdus histidinilytica</name>
    <dbReference type="NCBI Taxonomy" id="439228"/>
    <lineage>
        <taxon>Bacteria</taxon>
        <taxon>Pseudomonadati</taxon>
        <taxon>Pseudomonadota</taxon>
        <taxon>Alphaproteobacteria</taxon>
        <taxon>Sphingomonadales</taxon>
        <taxon>Sphingomonadaceae</taxon>
        <taxon>Rhizorhabdus</taxon>
    </lineage>
</organism>
<evidence type="ECO:0000313" key="11">
    <source>
        <dbReference type="EMBL" id="SKB71058.1"/>
    </source>
</evidence>
<evidence type="ECO:0000256" key="4">
    <source>
        <dbReference type="ARBA" id="ARBA00022490"/>
    </source>
</evidence>
<dbReference type="GO" id="GO:0005737">
    <property type="term" value="C:cytoplasm"/>
    <property type="evidence" value="ECO:0007669"/>
    <property type="project" value="UniProtKB-SubCell"/>
</dbReference>